<dbReference type="PANTHER" id="PTHR45749:SF28">
    <property type="entry name" value="ZINC FINGER MYM-TYPE PROTEIN 1-LIKE-RELATED"/>
    <property type="match status" value="1"/>
</dbReference>
<evidence type="ECO:0000259" key="3">
    <source>
        <dbReference type="PROSITE" id="PS51031"/>
    </source>
</evidence>
<reference evidence="5" key="1">
    <citation type="submission" date="2025-08" db="UniProtKB">
        <authorList>
            <consortium name="RefSeq"/>
        </authorList>
    </citation>
    <scope>IDENTIFICATION</scope>
    <source>
        <tissue evidence="5">Whole Larva</tissue>
    </source>
</reference>
<dbReference type="InterPro" id="IPR004210">
    <property type="entry name" value="BESS_motif"/>
</dbReference>
<proteinExistence type="predicted"/>
<evidence type="ECO:0000256" key="1">
    <source>
        <dbReference type="PROSITE-ProRule" id="PRU00371"/>
    </source>
</evidence>
<protein>
    <submittedName>
        <fullName evidence="5">Uncharacterized protein LOC108561857</fullName>
    </submittedName>
</protein>
<dbReference type="PANTHER" id="PTHR45749">
    <property type="match status" value="1"/>
</dbReference>
<accession>A0ABM1MLJ3</accession>
<feature type="domain" description="MADF" evidence="2">
    <location>
        <begin position="4"/>
        <end position="93"/>
    </location>
</feature>
<dbReference type="InterPro" id="IPR012337">
    <property type="entry name" value="RNaseH-like_sf"/>
</dbReference>
<organism evidence="4 5">
    <name type="scientific">Nicrophorus vespilloides</name>
    <name type="common">Boreal carrion beetle</name>
    <dbReference type="NCBI Taxonomy" id="110193"/>
    <lineage>
        <taxon>Eukaryota</taxon>
        <taxon>Metazoa</taxon>
        <taxon>Ecdysozoa</taxon>
        <taxon>Arthropoda</taxon>
        <taxon>Hexapoda</taxon>
        <taxon>Insecta</taxon>
        <taxon>Pterygota</taxon>
        <taxon>Neoptera</taxon>
        <taxon>Endopterygota</taxon>
        <taxon>Coleoptera</taxon>
        <taxon>Polyphaga</taxon>
        <taxon>Staphyliniformia</taxon>
        <taxon>Silphidae</taxon>
        <taxon>Nicrophorinae</taxon>
        <taxon>Nicrophorus</taxon>
    </lineage>
</organism>
<comment type="subcellular location">
    <subcellularLocation>
        <location evidence="1">Nucleus</location>
    </subcellularLocation>
</comment>
<dbReference type="PROSITE" id="PS51031">
    <property type="entry name" value="BESS"/>
    <property type="match status" value="1"/>
</dbReference>
<keyword evidence="1" id="KW-0539">Nucleus</keyword>
<dbReference type="GeneID" id="108561857"/>
<gene>
    <name evidence="5" type="primary">LOC108561857</name>
</gene>
<dbReference type="Pfam" id="PF05699">
    <property type="entry name" value="Dimer_Tnp_hAT"/>
    <property type="match status" value="1"/>
</dbReference>
<evidence type="ECO:0000313" key="4">
    <source>
        <dbReference type="Proteomes" id="UP000695000"/>
    </source>
</evidence>
<evidence type="ECO:0000313" key="5">
    <source>
        <dbReference type="RefSeq" id="XP_017775443.1"/>
    </source>
</evidence>
<dbReference type="Pfam" id="PF10545">
    <property type="entry name" value="MADF_DNA_bdg"/>
    <property type="match status" value="1"/>
</dbReference>
<dbReference type="SMART" id="SM00595">
    <property type="entry name" value="MADF"/>
    <property type="match status" value="1"/>
</dbReference>
<evidence type="ECO:0000259" key="2">
    <source>
        <dbReference type="PROSITE" id="PS51029"/>
    </source>
</evidence>
<feature type="domain" description="BESS" evidence="3">
    <location>
        <begin position="173"/>
        <end position="212"/>
    </location>
</feature>
<dbReference type="RefSeq" id="XP_017775443.1">
    <property type="nucleotide sequence ID" value="XM_017919954.1"/>
</dbReference>
<dbReference type="Pfam" id="PF02944">
    <property type="entry name" value="BESS"/>
    <property type="match status" value="1"/>
</dbReference>
<dbReference type="InterPro" id="IPR006578">
    <property type="entry name" value="MADF-dom"/>
</dbReference>
<sequence length="1056" mass="122660">MEESLILEVEKRPVLYDKGLITYKNSNTREEAWKEVAILLQLDTDTVKKRWRSLRDAFIRYHRAIKYTAGSKVGSKKKWVYYNYMLFLIPHIEFRESSIENEKEFEDDQSYLNEFQQMQEFQGNHEFTDTENSTRNTDTPSTFIEIQNKNHQKKRKREVAEDEKLLQIIGKEPHPDEQFLLSCLPIFKRLCPKKNQLARINIQKMLFENEFGYGNVQSGNQNRTVSQLSVNNSYTSSTENCYEDILDLYESSCSTKSTNKVEYNQNEIIDLNASQLITINDELTINEQINCCNEVTYEGDGTVYFLTESNENNVNITQQHTFEPSCNVSNDRHIEESENDAVTTHEMDVVHDIVCSLLETPYAQRNNIERQDILSFPRPVPALTILYKDRKLGQTFSRSFKTSWYDNHKWLCGSTFKNSLFCWPCLLLSNYKQTVWVTQGYSDLKNLSASVRKHERSKEHMQNFLSLKRMDKDALILANALKGDPAILLRFNEEVKKNRKLLSYLIDVTVTLVKQQLSFQDLDTSGSSNCNNFKELFNMLIKRDSDMQEHVLKIEATSTDVCQSIQNDLIQCIANYLIDIIHQEVKDALYYAVQVNDSADLLEKPQCALSLRFVNKLGELKERCLGFYDINEETTASNLYVIITNVLKPLHYEKKLVAQCYDGASIKKTCLDELVNEMKRDAPHAPITRLTLILQNGSNHIQNCRLFFATISSIPHFFHRCAKRNFFLTSVIQKCFPMVCESYWSSLSRVLHIVNTEWHQLHQVFSKIISDPSSSAESVNSSMNYLKHFSKIEFAFLTTVYCQIFSITDTLFNTLENKSLDVYLCQNLLTCVKIQIETLRTDSQLDDFIIIAQSKLSEEEIEHIDVERTTLASLYFEIVDNIISQIDTRFNDMGSMLYISLADSSKFKNYSDSFPMTLLNSLIEQFADIFDKPQLINELSVLYKDTLFHSLSIEQILRFFVENEFTEIFPEAYKLFVLICTIPGTSVSVEGQLSCLERIKAYSTKSMTERKSSSLSLLYVESKLLWEVYAKEDFLDQVITKFSKLKDQHINLIYKK</sequence>
<keyword evidence="4" id="KW-1185">Reference proteome</keyword>
<dbReference type="InterPro" id="IPR025398">
    <property type="entry name" value="DUF4371"/>
</dbReference>
<dbReference type="Pfam" id="PF14291">
    <property type="entry name" value="DUF4371"/>
    <property type="match status" value="1"/>
</dbReference>
<dbReference type="SUPFAM" id="SSF53098">
    <property type="entry name" value="Ribonuclease H-like"/>
    <property type="match status" value="1"/>
</dbReference>
<name>A0ABM1MLJ3_NICVS</name>
<dbReference type="Proteomes" id="UP000695000">
    <property type="component" value="Unplaced"/>
</dbReference>
<dbReference type="PROSITE" id="PS51029">
    <property type="entry name" value="MADF"/>
    <property type="match status" value="1"/>
</dbReference>
<dbReference type="InterPro" id="IPR008906">
    <property type="entry name" value="HATC_C_dom"/>
</dbReference>